<name>A0ACB7T3H9_HYAAI</name>
<proteinExistence type="predicted"/>
<sequence length="261" mass="28958">MTNLRVPRAPCDCLDRPTCAAGKPSMHEPETPLGPVPCCLTYRLGLHGEVPVQSREKPQSSYRASVDDTSQGKDEEFFGYGRATAVWIGYEVVDKPHGVTTRGGHILLGCGVSRLDPHLARMSRCPNDARFLEVLAIIRTGQDVKYTTLASTGRASGGARFGLGTHRGASRSARRRHRSQAFGSRWAEVRRRLFHVGFYIRNPNRSPPLAEAWPQSTGNLSGPLEEELLSIRYTASPIRPKLHIAGESPKAWRVNKMQEKY</sequence>
<dbReference type="EMBL" id="CM023491">
    <property type="protein sequence ID" value="KAH6940701.1"/>
    <property type="molecule type" value="Genomic_DNA"/>
</dbReference>
<reference evidence="1" key="1">
    <citation type="submission" date="2020-05" db="EMBL/GenBank/DDBJ databases">
        <title>Large-scale comparative analyses of tick genomes elucidate their genetic diversity and vector capacities.</title>
        <authorList>
            <person name="Jia N."/>
            <person name="Wang J."/>
            <person name="Shi W."/>
            <person name="Du L."/>
            <person name="Sun Y."/>
            <person name="Zhan W."/>
            <person name="Jiang J."/>
            <person name="Wang Q."/>
            <person name="Zhang B."/>
            <person name="Ji P."/>
            <person name="Sakyi L.B."/>
            <person name="Cui X."/>
            <person name="Yuan T."/>
            <person name="Jiang B."/>
            <person name="Yang W."/>
            <person name="Lam T.T.-Y."/>
            <person name="Chang Q."/>
            <person name="Ding S."/>
            <person name="Wang X."/>
            <person name="Zhu J."/>
            <person name="Ruan X."/>
            <person name="Zhao L."/>
            <person name="Wei J."/>
            <person name="Que T."/>
            <person name="Du C."/>
            <person name="Cheng J."/>
            <person name="Dai P."/>
            <person name="Han X."/>
            <person name="Huang E."/>
            <person name="Gao Y."/>
            <person name="Liu J."/>
            <person name="Shao H."/>
            <person name="Ye R."/>
            <person name="Li L."/>
            <person name="Wei W."/>
            <person name="Wang X."/>
            <person name="Wang C."/>
            <person name="Yang T."/>
            <person name="Huo Q."/>
            <person name="Li W."/>
            <person name="Guo W."/>
            <person name="Chen H."/>
            <person name="Zhou L."/>
            <person name="Ni X."/>
            <person name="Tian J."/>
            <person name="Zhou Y."/>
            <person name="Sheng Y."/>
            <person name="Liu T."/>
            <person name="Pan Y."/>
            <person name="Xia L."/>
            <person name="Li J."/>
            <person name="Zhao F."/>
            <person name="Cao W."/>
        </authorList>
    </citation>
    <scope>NUCLEOTIDE SEQUENCE</scope>
    <source>
        <strain evidence="1">Hyas-2018</strain>
    </source>
</reference>
<gene>
    <name evidence="1" type="ORF">HPB50_005260</name>
</gene>
<accession>A0ACB7T3H9</accession>
<dbReference type="Proteomes" id="UP000821845">
    <property type="component" value="Chromosome 11"/>
</dbReference>
<evidence type="ECO:0000313" key="1">
    <source>
        <dbReference type="EMBL" id="KAH6940701.1"/>
    </source>
</evidence>
<keyword evidence="2" id="KW-1185">Reference proteome</keyword>
<evidence type="ECO:0000313" key="2">
    <source>
        <dbReference type="Proteomes" id="UP000821845"/>
    </source>
</evidence>
<organism evidence="1 2">
    <name type="scientific">Hyalomma asiaticum</name>
    <name type="common">Tick</name>
    <dbReference type="NCBI Taxonomy" id="266040"/>
    <lineage>
        <taxon>Eukaryota</taxon>
        <taxon>Metazoa</taxon>
        <taxon>Ecdysozoa</taxon>
        <taxon>Arthropoda</taxon>
        <taxon>Chelicerata</taxon>
        <taxon>Arachnida</taxon>
        <taxon>Acari</taxon>
        <taxon>Parasitiformes</taxon>
        <taxon>Ixodida</taxon>
        <taxon>Ixodoidea</taxon>
        <taxon>Ixodidae</taxon>
        <taxon>Hyalomminae</taxon>
        <taxon>Hyalomma</taxon>
    </lineage>
</organism>
<comment type="caution">
    <text evidence="1">The sequence shown here is derived from an EMBL/GenBank/DDBJ whole genome shotgun (WGS) entry which is preliminary data.</text>
</comment>
<protein>
    <submittedName>
        <fullName evidence="1">Uncharacterized protein</fullName>
    </submittedName>
</protein>